<feature type="region of interest" description="Disordered" evidence="1">
    <location>
        <begin position="238"/>
        <end position="258"/>
    </location>
</feature>
<accession>A0A7V8NTM2</accession>
<evidence type="ECO:0008006" key="5">
    <source>
        <dbReference type="Google" id="ProtNLM"/>
    </source>
</evidence>
<evidence type="ECO:0000256" key="1">
    <source>
        <dbReference type="SAM" id="MobiDB-lite"/>
    </source>
</evidence>
<dbReference type="AlphaFoldDB" id="A0A7V8NTM2"/>
<comment type="caution">
    <text evidence="3">The sequence shown here is derived from an EMBL/GenBank/DDBJ whole genome shotgun (WGS) entry which is preliminary data.</text>
</comment>
<proteinExistence type="predicted"/>
<dbReference type="Proteomes" id="UP000567293">
    <property type="component" value="Unassembled WGS sequence"/>
</dbReference>
<organism evidence="3 4">
    <name type="scientific">Candidatus Acidiferrum panamense</name>
    <dbReference type="NCBI Taxonomy" id="2741543"/>
    <lineage>
        <taxon>Bacteria</taxon>
        <taxon>Pseudomonadati</taxon>
        <taxon>Acidobacteriota</taxon>
        <taxon>Terriglobia</taxon>
        <taxon>Candidatus Acidiferrales</taxon>
        <taxon>Candidatus Acidiferrum</taxon>
    </lineage>
</organism>
<feature type="chain" id="PRO_5030763914" description="Outer membrane lipoprotein-sorting protein" evidence="2">
    <location>
        <begin position="22"/>
        <end position="258"/>
    </location>
</feature>
<protein>
    <recommendedName>
        <fullName evidence="5">Outer membrane lipoprotein-sorting protein</fullName>
    </recommendedName>
</protein>
<feature type="compositionally biased region" description="Low complexity" evidence="1">
    <location>
        <begin position="239"/>
        <end position="258"/>
    </location>
</feature>
<reference evidence="3" key="1">
    <citation type="submission" date="2020-06" db="EMBL/GenBank/DDBJ databases">
        <title>Legume-microbial interactions unlock mineral nutrients during tropical forest succession.</title>
        <authorList>
            <person name="Epihov D.Z."/>
        </authorList>
    </citation>
    <scope>NUCLEOTIDE SEQUENCE [LARGE SCALE GENOMIC DNA]</scope>
    <source>
        <strain evidence="3">Pan2503</strain>
    </source>
</reference>
<feature type="signal peptide" evidence="2">
    <location>
        <begin position="1"/>
        <end position="21"/>
    </location>
</feature>
<keyword evidence="2" id="KW-0732">Signal</keyword>
<evidence type="ECO:0000313" key="4">
    <source>
        <dbReference type="Proteomes" id="UP000567293"/>
    </source>
</evidence>
<dbReference type="EMBL" id="JACDQQ010001940">
    <property type="protein sequence ID" value="MBA0087304.1"/>
    <property type="molecule type" value="Genomic_DNA"/>
</dbReference>
<dbReference type="Gene3D" id="2.50.20.10">
    <property type="entry name" value="Lipoprotein localisation LolA/LolB/LppX"/>
    <property type="match status" value="1"/>
</dbReference>
<sequence>MKTKLLLATLLCFLPSGSPSAQTVDEIIKKTIDARGGIDKIRAVASERISGRVAFSQGLEGTVVLELERPHKLYSEVTVDGQKVLRAYDGKSAGWTVNPFTENKDVVEMSADELKEMPDESDLDGPLVDYKSKGAQVELVGKENSDGKAVYRLKITTKSGEIRSYLIDGATFLTIKWEGTRKVGNELLPWESLLSDYREVQGLKFPFKIDQGSPGTEYKQTLTVDKVEINPKIDQSHFAKPAAAQAATSATGSAASKP</sequence>
<evidence type="ECO:0000256" key="2">
    <source>
        <dbReference type="SAM" id="SignalP"/>
    </source>
</evidence>
<evidence type="ECO:0000313" key="3">
    <source>
        <dbReference type="EMBL" id="MBA0087304.1"/>
    </source>
</evidence>
<keyword evidence="4" id="KW-1185">Reference proteome</keyword>
<gene>
    <name evidence="3" type="ORF">HRJ53_20155</name>
</gene>
<name>A0A7V8NTM2_9BACT</name>